<proteinExistence type="predicted"/>
<comment type="caution">
    <text evidence="3">The sequence shown here is derived from an EMBL/GenBank/DDBJ whole genome shotgun (WGS) entry which is preliminary data.</text>
</comment>
<dbReference type="AlphaFoldDB" id="A0A167ED94"/>
<feature type="compositionally biased region" description="Polar residues" evidence="2">
    <location>
        <begin position="81"/>
        <end position="106"/>
    </location>
</feature>
<dbReference type="Proteomes" id="UP000243498">
    <property type="component" value="Unassembled WGS sequence"/>
</dbReference>
<reference evidence="3 4" key="1">
    <citation type="journal article" date="2016" name="Genome Biol. Evol.">
        <title>Divergent and convergent evolution of fungal pathogenicity.</title>
        <authorList>
            <person name="Shang Y."/>
            <person name="Xiao G."/>
            <person name="Zheng P."/>
            <person name="Cen K."/>
            <person name="Zhan S."/>
            <person name="Wang C."/>
        </authorList>
    </citation>
    <scope>NUCLEOTIDE SEQUENCE [LARGE SCALE GENOMIC DNA]</scope>
    <source>
        <strain evidence="3 4">RCEF 4871</strain>
    </source>
</reference>
<evidence type="ECO:0000256" key="2">
    <source>
        <dbReference type="SAM" id="MobiDB-lite"/>
    </source>
</evidence>
<dbReference type="EMBL" id="AZHC01000011">
    <property type="protein sequence ID" value="OAA43721.1"/>
    <property type="molecule type" value="Genomic_DNA"/>
</dbReference>
<evidence type="ECO:0000313" key="4">
    <source>
        <dbReference type="Proteomes" id="UP000243498"/>
    </source>
</evidence>
<dbReference type="OrthoDB" id="4475584at2759"/>
<evidence type="ECO:0000313" key="3">
    <source>
        <dbReference type="EMBL" id="OAA43721.1"/>
    </source>
</evidence>
<dbReference type="GO" id="GO:0045944">
    <property type="term" value="P:positive regulation of transcription by RNA polymerase II"/>
    <property type="evidence" value="ECO:0007669"/>
    <property type="project" value="TreeGrafter"/>
</dbReference>
<keyword evidence="1" id="KW-0539">Nucleus</keyword>
<keyword evidence="4" id="KW-1185">Reference proteome</keyword>
<evidence type="ECO:0000256" key="1">
    <source>
        <dbReference type="ARBA" id="ARBA00023242"/>
    </source>
</evidence>
<protein>
    <recommendedName>
        <fullName evidence="5">Zn(2)-C6 fungal-type domain-containing protein</fullName>
    </recommendedName>
</protein>
<accession>A0A167ED94</accession>
<sequence>MPLLLLHTEPGNALQAEVEIDRVLGDERKPKCASCEARGAVCTYPDLQFIPKLTAAPVGPGKLRSSSYTRIKFVNEPVSPASKSSDTNSNCNGTSRSGSDSLPQGTRNHHSSSITIDSLLTTPPSVEECKRQRPLVDWHGYFDTRYVSAGGRHGALLRHFRYMMVPWIEAGDCLSRFGVDVMYFAQEHPFIQDVIIELAADQTNLMHHNRDAADRLKDKARIHALDGPARRVADSLLGITDYLRSGPLRWRSCLMYEMGLLSSELAVLSVEEPLQSLCKLHSRFDLASSILLRQHPLTPRSFYSPQGFPPAWDLECPRATYLWSLYHLTITLHFLHGPAQPFTQPLLQDSPHQTLSQFPSAPNSSAQWLAIWQSCQTWRDKRPLPMRPILDIGNIEAGQIDTRADASFPIQLYTNALAIQANINYHMCSLLLLTTKPRLLKLPGHQLFATSQSWHVQTIAGIACTNEFPEQWDPILIAALLFVSGDMTHPSQQNAMRVCFRKIRTATGIALDREVSELESLWAVGRLG</sequence>
<dbReference type="GO" id="GO:0005634">
    <property type="term" value="C:nucleus"/>
    <property type="evidence" value="ECO:0007669"/>
    <property type="project" value="TreeGrafter"/>
</dbReference>
<dbReference type="GO" id="GO:0003700">
    <property type="term" value="F:DNA-binding transcription factor activity"/>
    <property type="evidence" value="ECO:0007669"/>
    <property type="project" value="TreeGrafter"/>
</dbReference>
<dbReference type="GO" id="GO:0000976">
    <property type="term" value="F:transcription cis-regulatory region binding"/>
    <property type="evidence" value="ECO:0007669"/>
    <property type="project" value="TreeGrafter"/>
</dbReference>
<evidence type="ECO:0008006" key="5">
    <source>
        <dbReference type="Google" id="ProtNLM"/>
    </source>
</evidence>
<name>A0A167ED94_METRR</name>
<feature type="region of interest" description="Disordered" evidence="2">
    <location>
        <begin position="78"/>
        <end position="117"/>
    </location>
</feature>
<gene>
    <name evidence="3" type="ORF">NOR_04296</name>
</gene>
<dbReference type="PANTHER" id="PTHR37534">
    <property type="entry name" value="TRANSCRIPTIONAL ACTIVATOR PROTEIN UGA3"/>
    <property type="match status" value="1"/>
</dbReference>
<dbReference type="OMA" id="SHIWHAQ"/>
<dbReference type="STRING" id="1081105.A0A167ED94"/>
<dbReference type="PANTHER" id="PTHR37534:SF4">
    <property type="entry name" value="ZN(II)2CYS6 TRANSCRIPTION FACTOR (EUROFUNG)"/>
    <property type="match status" value="1"/>
</dbReference>
<organism evidence="3 4">
    <name type="scientific">Metarhizium rileyi (strain RCEF 4871)</name>
    <name type="common">Nomuraea rileyi</name>
    <dbReference type="NCBI Taxonomy" id="1649241"/>
    <lineage>
        <taxon>Eukaryota</taxon>
        <taxon>Fungi</taxon>
        <taxon>Dikarya</taxon>
        <taxon>Ascomycota</taxon>
        <taxon>Pezizomycotina</taxon>
        <taxon>Sordariomycetes</taxon>
        <taxon>Hypocreomycetidae</taxon>
        <taxon>Hypocreales</taxon>
        <taxon>Clavicipitaceae</taxon>
        <taxon>Metarhizium</taxon>
    </lineage>
</organism>